<name>A0A366HFZ9_9BACT</name>
<gene>
    <name evidence="2" type="ORF">DES53_107289</name>
</gene>
<evidence type="ECO:0000313" key="3">
    <source>
        <dbReference type="Proteomes" id="UP000253426"/>
    </source>
</evidence>
<keyword evidence="1" id="KW-0732">Signal</keyword>
<evidence type="ECO:0000256" key="1">
    <source>
        <dbReference type="SAM" id="SignalP"/>
    </source>
</evidence>
<keyword evidence="3" id="KW-1185">Reference proteome</keyword>
<dbReference type="RefSeq" id="WP_113960083.1">
    <property type="nucleotide sequence ID" value="NZ_QNRR01000007.1"/>
</dbReference>
<dbReference type="AlphaFoldDB" id="A0A366HFZ9"/>
<dbReference type="Proteomes" id="UP000253426">
    <property type="component" value="Unassembled WGS sequence"/>
</dbReference>
<comment type="caution">
    <text evidence="2">The sequence shown here is derived from an EMBL/GenBank/DDBJ whole genome shotgun (WGS) entry which is preliminary data.</text>
</comment>
<evidence type="ECO:0000313" key="2">
    <source>
        <dbReference type="EMBL" id="RBP41457.1"/>
    </source>
</evidence>
<reference evidence="2 3" key="1">
    <citation type="submission" date="2018-06" db="EMBL/GenBank/DDBJ databases">
        <title>Genomic Encyclopedia of Type Strains, Phase IV (KMG-IV): sequencing the most valuable type-strain genomes for metagenomic binning, comparative biology and taxonomic classification.</title>
        <authorList>
            <person name="Goeker M."/>
        </authorList>
    </citation>
    <scope>NUCLEOTIDE SEQUENCE [LARGE SCALE GENOMIC DNA]</scope>
    <source>
        <strain evidence="2 3">DSM 25532</strain>
    </source>
</reference>
<protein>
    <submittedName>
        <fullName evidence="2">Uncharacterized protein</fullName>
    </submittedName>
</protein>
<feature type="signal peptide" evidence="1">
    <location>
        <begin position="1"/>
        <end position="18"/>
    </location>
</feature>
<accession>A0A366HFZ9</accession>
<organism evidence="2 3">
    <name type="scientific">Roseimicrobium gellanilyticum</name>
    <dbReference type="NCBI Taxonomy" id="748857"/>
    <lineage>
        <taxon>Bacteria</taxon>
        <taxon>Pseudomonadati</taxon>
        <taxon>Verrucomicrobiota</taxon>
        <taxon>Verrucomicrobiia</taxon>
        <taxon>Verrucomicrobiales</taxon>
        <taxon>Verrucomicrobiaceae</taxon>
        <taxon>Roseimicrobium</taxon>
    </lineage>
</organism>
<dbReference type="EMBL" id="QNRR01000007">
    <property type="protein sequence ID" value="RBP41457.1"/>
    <property type="molecule type" value="Genomic_DNA"/>
</dbReference>
<sequence>MDRLIILKLILISSSVFAQANSDSLEQDFNTKKQQYQKAQQDLNRRYGEVLSSLHTQVKESKLKPNPDLLKKIEAELALLNIPAPGQWYLGEWELFYEGRFMRRILISPDAYQFVDLGGSRSKPYPIKDIGNGKVETMLGQMRVEFSKQTATGTKMRWELFSRQDPERWEGIRVK</sequence>
<feature type="chain" id="PRO_5016561715" evidence="1">
    <location>
        <begin position="19"/>
        <end position="175"/>
    </location>
</feature>
<proteinExistence type="predicted"/>